<organism evidence="1 2">
    <name type="scientific">Salmonella enterica subsp. arizonae</name>
    <dbReference type="NCBI Taxonomy" id="59203"/>
    <lineage>
        <taxon>Bacteria</taxon>
        <taxon>Pseudomonadati</taxon>
        <taxon>Pseudomonadota</taxon>
        <taxon>Gammaproteobacteria</taxon>
        <taxon>Enterobacterales</taxon>
        <taxon>Enterobacteriaceae</taxon>
        <taxon>Salmonella</taxon>
    </lineage>
</organism>
<evidence type="ECO:0000313" key="1">
    <source>
        <dbReference type="EMBL" id="SQI20067.1"/>
    </source>
</evidence>
<gene>
    <name evidence="1" type="ORF">NCTC7307_00610</name>
</gene>
<dbReference type="Proteomes" id="UP000248731">
    <property type="component" value="Chromosome 1"/>
</dbReference>
<sequence>MAAFQIVIGFRGMQDTPAAGINYHQFAGTDAALLDHFVRLIVPDADFRSAGDQLIFGDDIACRPQAVTVEVAGGETPVGHYDACRAVPRLHVHGVKVEEGAQIRVHIRVILPGGRHQQAHGADDIHPACQQQFQHVVQRAGI</sequence>
<proteinExistence type="predicted"/>
<evidence type="ECO:0000313" key="2">
    <source>
        <dbReference type="Proteomes" id="UP000248731"/>
    </source>
</evidence>
<protein>
    <submittedName>
        <fullName evidence="1">Uncharacterized protein</fullName>
    </submittedName>
</protein>
<keyword evidence="2" id="KW-1185">Reference proteome</keyword>
<dbReference type="AlphaFoldDB" id="A0A2X4SXP4"/>
<accession>A0A2X4SXP4</accession>
<reference evidence="1 2" key="1">
    <citation type="submission" date="2018-06" db="EMBL/GenBank/DDBJ databases">
        <authorList>
            <consortium name="Pathogen Informatics"/>
            <person name="Doyle S."/>
        </authorList>
    </citation>
    <scope>NUCLEOTIDE SEQUENCE [LARGE SCALE GENOMIC DNA]</scope>
    <source>
        <strain evidence="1 2">NCTC7307</strain>
    </source>
</reference>
<dbReference type="EMBL" id="LS483466">
    <property type="protein sequence ID" value="SQI20067.1"/>
    <property type="molecule type" value="Genomic_DNA"/>
</dbReference>
<name>A0A2X4SXP4_SALER</name>